<dbReference type="GO" id="GO:0009088">
    <property type="term" value="P:threonine biosynthetic process"/>
    <property type="evidence" value="ECO:0007669"/>
    <property type="project" value="UniProtKB-KW"/>
</dbReference>
<dbReference type="Gene3D" id="3.30.2130.10">
    <property type="entry name" value="VC0802-like"/>
    <property type="match status" value="2"/>
</dbReference>
<evidence type="ECO:0000256" key="9">
    <source>
        <dbReference type="ARBA" id="ARBA00011881"/>
    </source>
</evidence>
<sequence>MLVIKFGGSSVASSQNIKKVKVVLSQKKQPFFLVVSAFSGTTDLLQNAAKQALGGTDSYLNTLDALKNRHFLIAKELILLENQADTLIYIQKQFNQLTALCEGVFALGELTDKTLARIMSFGELFSSFIIGHYLCQEALNVEWINSLDYIKAEGNYLEGELNRTETASLIKDLDKTRNYIAPGFIASNSKGEIVLLGRGGSDYSAAIFAGNLNVNGLEIWSDVDGMLDANPKLVKSARTIKELSYKEAFELSHFGAKVLYAPTIRPVMNKGIPIQLKNTFSPEKKGTYIGNKLKQEPQNSVKGISSIAGLSLITVAGIGLAGIKGMAKKVFATLERASVNVVLITQCCSEQNICIGVVDKDKNQAVTALNEAFDSEIRKLLVDKIIAKSNYSVIALVGDNMKMKVGLSGQLFGALGQNGINIIAIAQGASERNISVVIDTKDEKKATNVLHECFFNTVSKKVHLFVAGLGNVGKQFFKIIAEQKATLLAENNLDLRLVGIANSKRMVLDELGIDWDQGGVALAQGTEVGHFSDFVEGMKKMNLRNSIFIDNTASEEVSASYLEILKESISVITCNKIACSSSYEHYKGLKDTAKKFNCFFNYETTVGAALPVIKTIQDLRLSGDKINRIQAVLSGSLNFIFNHYNSSKNTFVEIVKQAKEEGYTEPNPLIDLSGIDVMRKILILAREAGYSLEMDEVVANAFIPENCLHAQNATALFEAIEQSESHFKQLYEDASSTDSKLKVIATFEKGKAWVGLEKVQSSSPFFHLEGKDNIVSIQSRRYPTEPLVIKGAGAGAELTAAGVFADLMLIINKSIN</sequence>
<dbReference type="PROSITE" id="PS00324">
    <property type="entry name" value="ASPARTOKINASE"/>
    <property type="match status" value="1"/>
</dbReference>
<keyword evidence="14" id="KW-0547">Nucleotide-binding</keyword>
<dbReference type="Pfam" id="PF00696">
    <property type="entry name" value="AA_kinase"/>
    <property type="match status" value="1"/>
</dbReference>
<evidence type="ECO:0000256" key="7">
    <source>
        <dbReference type="ARBA" id="ARBA00007952"/>
    </source>
</evidence>
<keyword evidence="10" id="KW-0028">Amino-acid biosynthesis</keyword>
<keyword evidence="20" id="KW-0915">Sodium</keyword>
<dbReference type="FunFam" id="3.30.360.10:FF:000006">
    <property type="entry name" value="Bifunctional aspartokinase/homoserine dehydrogenase"/>
    <property type="match status" value="1"/>
</dbReference>
<dbReference type="InterPro" id="IPR018042">
    <property type="entry name" value="Aspartate_kinase_CS"/>
</dbReference>
<evidence type="ECO:0000256" key="13">
    <source>
        <dbReference type="ARBA" id="ARBA00022723"/>
    </source>
</evidence>
<dbReference type="Proteomes" id="UP001060919">
    <property type="component" value="Chromosome"/>
</dbReference>
<name>A0A915YDL4_9BACT</name>
<dbReference type="GO" id="GO:0005524">
    <property type="term" value="F:ATP binding"/>
    <property type="evidence" value="ECO:0007669"/>
    <property type="project" value="UniProtKB-KW"/>
</dbReference>
<keyword evidence="17" id="KW-0521">NADP</keyword>
<evidence type="ECO:0000256" key="26">
    <source>
        <dbReference type="ARBA" id="ARBA00048841"/>
    </source>
</evidence>
<keyword evidence="19" id="KW-0520">NAD</keyword>
<comment type="pathway">
    <text evidence="3">Amino-acid biosynthesis; L-methionine biosynthesis via de novo pathway; L-homoserine from L-aspartate: step 1/3.</text>
</comment>
<dbReference type="Gene3D" id="3.30.360.10">
    <property type="entry name" value="Dihydrodipicolinate Reductase, domain 2"/>
    <property type="match status" value="1"/>
</dbReference>
<keyword evidence="12" id="KW-0791">Threonine biosynthesis</keyword>
<evidence type="ECO:0000256" key="10">
    <source>
        <dbReference type="ARBA" id="ARBA00022605"/>
    </source>
</evidence>
<evidence type="ECO:0000256" key="24">
    <source>
        <dbReference type="ARBA" id="ARBA00044938"/>
    </source>
</evidence>
<dbReference type="InterPro" id="IPR019811">
    <property type="entry name" value="HDH_CS"/>
</dbReference>
<dbReference type="InterPro" id="IPR049638">
    <property type="entry name" value="AK-HD"/>
</dbReference>
<dbReference type="GO" id="GO:0009086">
    <property type="term" value="P:methionine biosynthetic process"/>
    <property type="evidence" value="ECO:0007669"/>
    <property type="project" value="UniProtKB-KW"/>
</dbReference>
<dbReference type="Pfam" id="PF03447">
    <property type="entry name" value="NAD_binding_3"/>
    <property type="match status" value="1"/>
</dbReference>
<dbReference type="GO" id="GO:0046872">
    <property type="term" value="F:metal ion binding"/>
    <property type="evidence" value="ECO:0007669"/>
    <property type="project" value="UniProtKB-KW"/>
</dbReference>
<keyword evidence="22" id="KW-0486">Methionine biosynthesis</keyword>
<evidence type="ECO:0000313" key="30">
    <source>
        <dbReference type="Proteomes" id="UP001060919"/>
    </source>
</evidence>
<evidence type="ECO:0000256" key="11">
    <source>
        <dbReference type="ARBA" id="ARBA00022679"/>
    </source>
</evidence>
<dbReference type="AlphaFoldDB" id="A0A915YDL4"/>
<dbReference type="GO" id="GO:0009089">
    <property type="term" value="P:lysine biosynthetic process via diaminopimelate"/>
    <property type="evidence" value="ECO:0007669"/>
    <property type="project" value="UniProtKB-ARBA"/>
</dbReference>
<evidence type="ECO:0000256" key="15">
    <source>
        <dbReference type="ARBA" id="ARBA00022777"/>
    </source>
</evidence>
<comment type="catalytic activity">
    <reaction evidence="26">
        <text>L-homoserine + NADP(+) = L-aspartate 4-semialdehyde + NADPH + H(+)</text>
        <dbReference type="Rhea" id="RHEA:15761"/>
        <dbReference type="ChEBI" id="CHEBI:15378"/>
        <dbReference type="ChEBI" id="CHEBI:57476"/>
        <dbReference type="ChEBI" id="CHEBI:57783"/>
        <dbReference type="ChEBI" id="CHEBI:58349"/>
        <dbReference type="ChEBI" id="CHEBI:537519"/>
        <dbReference type="EC" id="1.1.1.3"/>
    </reaction>
    <physiologicalReaction direction="right-to-left" evidence="26">
        <dbReference type="Rhea" id="RHEA:15763"/>
    </physiologicalReaction>
</comment>
<comment type="cofactor">
    <cofactor evidence="1">
        <name>a metal cation</name>
        <dbReference type="ChEBI" id="CHEBI:25213"/>
    </cofactor>
</comment>
<dbReference type="FunFam" id="3.30.2130.10:FF:000001">
    <property type="entry name" value="Bifunctional aspartokinase/homoserine dehydrogenase"/>
    <property type="match status" value="1"/>
</dbReference>
<dbReference type="InterPro" id="IPR054352">
    <property type="entry name" value="ACT_Aspartokinase"/>
</dbReference>
<evidence type="ECO:0000259" key="28">
    <source>
        <dbReference type="PROSITE" id="PS51671"/>
    </source>
</evidence>
<dbReference type="InterPro" id="IPR005106">
    <property type="entry name" value="Asp/hSer_DH_NAD-bd"/>
</dbReference>
<dbReference type="CDD" id="cd04243">
    <property type="entry name" value="AAK_AK-HSDH-like"/>
    <property type="match status" value="1"/>
</dbReference>
<organism evidence="29 30">
    <name type="scientific">Aureispira anguillae</name>
    <dbReference type="NCBI Taxonomy" id="2864201"/>
    <lineage>
        <taxon>Bacteria</taxon>
        <taxon>Pseudomonadati</taxon>
        <taxon>Bacteroidota</taxon>
        <taxon>Saprospiria</taxon>
        <taxon>Saprospirales</taxon>
        <taxon>Saprospiraceae</taxon>
        <taxon>Aureispira</taxon>
    </lineage>
</organism>
<evidence type="ECO:0000256" key="23">
    <source>
        <dbReference type="ARBA" id="ARBA00023268"/>
    </source>
</evidence>
<evidence type="ECO:0000256" key="17">
    <source>
        <dbReference type="ARBA" id="ARBA00022857"/>
    </source>
</evidence>
<evidence type="ECO:0000256" key="8">
    <source>
        <dbReference type="ARBA" id="ARBA00010046"/>
    </source>
</evidence>
<dbReference type="InterPro" id="IPR045865">
    <property type="entry name" value="ACT-like_dom_sf"/>
</dbReference>
<evidence type="ECO:0000256" key="3">
    <source>
        <dbReference type="ARBA" id="ARBA00004986"/>
    </source>
</evidence>
<keyword evidence="23" id="KW-0511">Multifunctional enzyme</keyword>
<comment type="pathway">
    <text evidence="6">Amino-acid biosynthesis; L-threonine biosynthesis; L-threonine from L-aspartate: step 1/5.</text>
</comment>
<dbReference type="InterPro" id="IPR001341">
    <property type="entry name" value="Asp_kinase"/>
</dbReference>
<dbReference type="NCBIfam" id="NF006959">
    <property type="entry name" value="PRK09436.1"/>
    <property type="match status" value="1"/>
</dbReference>
<dbReference type="Gene3D" id="3.40.1160.10">
    <property type="entry name" value="Acetylglutamate kinase-like"/>
    <property type="match status" value="1"/>
</dbReference>
<comment type="pathway">
    <text evidence="5">Amino-acid biosynthesis; L-methionine biosynthesis via de novo pathway; L-homoserine from L-aspartate: step 3/3.</text>
</comment>
<dbReference type="InterPro" id="IPR036393">
    <property type="entry name" value="AceGlu_kinase-like_sf"/>
</dbReference>
<dbReference type="PROSITE" id="PS51671">
    <property type="entry name" value="ACT"/>
    <property type="match status" value="1"/>
</dbReference>
<dbReference type="GO" id="GO:0009090">
    <property type="term" value="P:homoserine biosynthetic process"/>
    <property type="evidence" value="ECO:0007669"/>
    <property type="project" value="UniProtKB-ARBA"/>
</dbReference>
<comment type="catalytic activity">
    <reaction evidence="27">
        <text>L-homoserine + NAD(+) = L-aspartate 4-semialdehyde + NADH + H(+)</text>
        <dbReference type="Rhea" id="RHEA:15757"/>
        <dbReference type="ChEBI" id="CHEBI:15378"/>
        <dbReference type="ChEBI" id="CHEBI:57476"/>
        <dbReference type="ChEBI" id="CHEBI:57540"/>
        <dbReference type="ChEBI" id="CHEBI:57945"/>
        <dbReference type="ChEBI" id="CHEBI:537519"/>
        <dbReference type="EC" id="1.1.1.3"/>
    </reaction>
    <physiologicalReaction direction="right-to-left" evidence="27">
        <dbReference type="Rhea" id="RHEA:15759"/>
    </physiologicalReaction>
</comment>
<dbReference type="InterPro" id="IPR001342">
    <property type="entry name" value="HDH_cat"/>
</dbReference>
<dbReference type="InterPro" id="IPR011147">
    <property type="entry name" value="Bifunc_Aspkin/hSer_DH"/>
</dbReference>
<dbReference type="Gene3D" id="1.20.120.1320">
    <property type="entry name" value="Aspartokinase, catalytic domain"/>
    <property type="match status" value="1"/>
</dbReference>
<dbReference type="PANTHER" id="PTHR43070">
    <property type="match status" value="1"/>
</dbReference>
<evidence type="ECO:0000256" key="1">
    <source>
        <dbReference type="ARBA" id="ARBA00001920"/>
    </source>
</evidence>
<dbReference type="PROSITE" id="PS01042">
    <property type="entry name" value="HOMOSER_DHGENASE"/>
    <property type="match status" value="1"/>
</dbReference>
<keyword evidence="30" id="KW-1185">Reference proteome</keyword>
<protein>
    <submittedName>
        <fullName evidence="29">Bifunctional aspartate kinase/homoserine dehydrogenase I</fullName>
    </submittedName>
</protein>
<dbReference type="Pfam" id="PF00742">
    <property type="entry name" value="Homoserine_dh"/>
    <property type="match status" value="1"/>
</dbReference>
<comment type="catalytic activity">
    <reaction evidence="25">
        <text>L-aspartate + ATP = 4-phospho-L-aspartate + ADP</text>
        <dbReference type="Rhea" id="RHEA:23776"/>
        <dbReference type="ChEBI" id="CHEBI:29991"/>
        <dbReference type="ChEBI" id="CHEBI:30616"/>
        <dbReference type="ChEBI" id="CHEBI:57535"/>
        <dbReference type="ChEBI" id="CHEBI:456216"/>
        <dbReference type="EC" id="2.7.2.4"/>
    </reaction>
    <physiologicalReaction direction="left-to-right" evidence="25">
        <dbReference type="Rhea" id="RHEA:23777"/>
    </physiologicalReaction>
</comment>
<evidence type="ECO:0000256" key="19">
    <source>
        <dbReference type="ARBA" id="ARBA00023027"/>
    </source>
</evidence>
<dbReference type="SUPFAM" id="SSF53633">
    <property type="entry name" value="Carbamate kinase-like"/>
    <property type="match status" value="1"/>
</dbReference>
<dbReference type="EMBL" id="AP026867">
    <property type="protein sequence ID" value="BDS11162.1"/>
    <property type="molecule type" value="Genomic_DNA"/>
</dbReference>
<dbReference type="InterPro" id="IPR002912">
    <property type="entry name" value="ACT_dom"/>
</dbReference>
<evidence type="ECO:0000313" key="29">
    <source>
        <dbReference type="EMBL" id="BDS11162.1"/>
    </source>
</evidence>
<evidence type="ECO:0000256" key="18">
    <source>
        <dbReference type="ARBA" id="ARBA00023002"/>
    </source>
</evidence>
<comment type="function">
    <text evidence="24">Bifunctional aspartate kinase and homoserine dehydrogenase that catalyzes the first and the third steps toward the synthesis of lysine, methionine and threonine from aspartate.</text>
</comment>
<dbReference type="GO" id="GO:0004412">
    <property type="term" value="F:homoserine dehydrogenase activity"/>
    <property type="evidence" value="ECO:0007669"/>
    <property type="project" value="UniProtKB-EC"/>
</dbReference>
<dbReference type="NCBIfam" id="TIGR00657">
    <property type="entry name" value="asp_kinases"/>
    <property type="match status" value="1"/>
</dbReference>
<evidence type="ECO:0000256" key="21">
    <source>
        <dbReference type="ARBA" id="ARBA00023154"/>
    </source>
</evidence>
<evidence type="ECO:0000256" key="5">
    <source>
        <dbReference type="ARBA" id="ARBA00005062"/>
    </source>
</evidence>
<evidence type="ECO:0000256" key="12">
    <source>
        <dbReference type="ARBA" id="ARBA00022697"/>
    </source>
</evidence>
<dbReference type="Pfam" id="PF22468">
    <property type="entry name" value="ACT_9"/>
    <property type="match status" value="2"/>
</dbReference>
<evidence type="ECO:0000256" key="6">
    <source>
        <dbReference type="ARBA" id="ARBA00005139"/>
    </source>
</evidence>
<feature type="domain" description="ACT" evidence="28">
    <location>
        <begin position="396"/>
        <end position="471"/>
    </location>
</feature>
<keyword evidence="16" id="KW-0067">ATP-binding</keyword>
<keyword evidence="11" id="KW-0808">Transferase</keyword>
<evidence type="ECO:0000256" key="16">
    <source>
        <dbReference type="ARBA" id="ARBA00022840"/>
    </source>
</evidence>
<keyword evidence="13" id="KW-0479">Metal-binding</keyword>
<evidence type="ECO:0000256" key="22">
    <source>
        <dbReference type="ARBA" id="ARBA00023167"/>
    </source>
</evidence>
<dbReference type="CDD" id="cd04921">
    <property type="entry name" value="ACT_AKi-HSDH-ThrA-like_1"/>
    <property type="match status" value="1"/>
</dbReference>
<comment type="subunit">
    <text evidence="9">Homotetramer.</text>
</comment>
<evidence type="ECO:0000256" key="4">
    <source>
        <dbReference type="ARBA" id="ARBA00005056"/>
    </source>
</evidence>
<dbReference type="SUPFAM" id="SSF51735">
    <property type="entry name" value="NAD(P)-binding Rossmann-fold domains"/>
    <property type="match status" value="1"/>
</dbReference>
<dbReference type="GO" id="GO:0050661">
    <property type="term" value="F:NADP binding"/>
    <property type="evidence" value="ECO:0007669"/>
    <property type="project" value="InterPro"/>
</dbReference>
<proteinExistence type="inferred from homology"/>
<dbReference type="InterPro" id="IPR036291">
    <property type="entry name" value="NAD(P)-bd_dom_sf"/>
</dbReference>
<dbReference type="InterPro" id="IPR042199">
    <property type="entry name" value="AsparK_Bifunc_asparK/hSer_DH"/>
</dbReference>
<reference evidence="29" key="1">
    <citation type="submission" date="2022-09" db="EMBL/GenBank/DDBJ databases">
        <title>Aureispira anguillicida sp. nov., isolated from Leptocephalus of Japanese eel Anguilla japonica.</title>
        <authorList>
            <person name="Yuasa K."/>
            <person name="Mekata T."/>
            <person name="Ikunari K."/>
        </authorList>
    </citation>
    <scope>NUCLEOTIDE SEQUENCE</scope>
    <source>
        <strain evidence="29">EL160426</strain>
    </source>
</reference>
<dbReference type="SUPFAM" id="SSF55347">
    <property type="entry name" value="Glyceraldehyde-3-phosphate dehydrogenase-like, C-terminal domain"/>
    <property type="match status" value="1"/>
</dbReference>
<comment type="similarity">
    <text evidence="7">In the C-terminal section; belongs to the homoserine dehydrogenase family.</text>
</comment>
<evidence type="ECO:0000256" key="14">
    <source>
        <dbReference type="ARBA" id="ARBA00022741"/>
    </source>
</evidence>
<dbReference type="SUPFAM" id="SSF55021">
    <property type="entry name" value="ACT-like"/>
    <property type="match status" value="2"/>
</dbReference>
<dbReference type="CDD" id="cd04922">
    <property type="entry name" value="ACT_AKi-HSDH-ThrA_2"/>
    <property type="match status" value="1"/>
</dbReference>
<evidence type="ECO:0000256" key="25">
    <source>
        <dbReference type="ARBA" id="ARBA00048561"/>
    </source>
</evidence>
<dbReference type="PIRSF" id="PIRSF000727">
    <property type="entry name" value="ThrA"/>
    <property type="match status" value="1"/>
</dbReference>
<dbReference type="RefSeq" id="WP_264792366.1">
    <property type="nucleotide sequence ID" value="NZ_AP026867.1"/>
</dbReference>
<comment type="pathway">
    <text evidence="2">Amino-acid biosynthesis; L-lysine biosynthesis via DAP pathway; (S)-tetrahydrodipicolinate from L-aspartate: step 1/4.</text>
</comment>
<dbReference type="PANTHER" id="PTHR43070:SF3">
    <property type="entry name" value="HOMOSERINE DEHYDROGENASE"/>
    <property type="match status" value="1"/>
</dbReference>
<dbReference type="GO" id="GO:0004072">
    <property type="term" value="F:aspartate kinase activity"/>
    <property type="evidence" value="ECO:0007669"/>
    <property type="project" value="UniProtKB-EC"/>
</dbReference>
<evidence type="ECO:0000256" key="20">
    <source>
        <dbReference type="ARBA" id="ARBA00023053"/>
    </source>
</evidence>
<dbReference type="KEGG" id="aup:AsAng_0018730"/>
<comment type="similarity">
    <text evidence="8">In the N-terminal section; belongs to the aspartokinase family.</text>
</comment>
<evidence type="ECO:0000256" key="27">
    <source>
        <dbReference type="ARBA" id="ARBA00049031"/>
    </source>
</evidence>
<accession>A0A915YDL4</accession>
<gene>
    <name evidence="29" type="ORF">AsAng_0018730</name>
</gene>
<keyword evidence="21" id="KW-0457">Lysine biosynthesis</keyword>
<dbReference type="InterPro" id="IPR001048">
    <property type="entry name" value="Asp/Glu/Uridylate_kinase"/>
</dbReference>
<evidence type="ECO:0000256" key="2">
    <source>
        <dbReference type="ARBA" id="ARBA00004766"/>
    </source>
</evidence>
<keyword evidence="15 29" id="KW-0418">Kinase</keyword>
<comment type="pathway">
    <text evidence="4">Amino-acid biosynthesis; L-threonine biosynthesis; L-threonine from L-aspartate: step 3/5.</text>
</comment>
<dbReference type="Gene3D" id="3.40.50.720">
    <property type="entry name" value="NAD(P)-binding Rossmann-like Domain"/>
    <property type="match status" value="1"/>
</dbReference>
<keyword evidence="18" id="KW-0560">Oxidoreductase</keyword>